<dbReference type="EMBL" id="CP025938">
    <property type="protein sequence ID" value="AUS04300.1"/>
    <property type="molecule type" value="Genomic_DNA"/>
</dbReference>
<evidence type="ECO:0008006" key="4">
    <source>
        <dbReference type="Google" id="ProtNLM"/>
    </source>
</evidence>
<organism evidence="2 3">
    <name type="scientific">Pseudotamlana carrageenivorans</name>
    <dbReference type="NCBI Taxonomy" id="2069432"/>
    <lineage>
        <taxon>Bacteria</taxon>
        <taxon>Pseudomonadati</taxon>
        <taxon>Bacteroidota</taxon>
        <taxon>Flavobacteriia</taxon>
        <taxon>Flavobacteriales</taxon>
        <taxon>Flavobacteriaceae</taxon>
        <taxon>Pseudotamlana</taxon>
    </lineage>
</organism>
<evidence type="ECO:0000256" key="1">
    <source>
        <dbReference type="SAM" id="MobiDB-lite"/>
    </source>
</evidence>
<dbReference type="AlphaFoldDB" id="A0A2I7SEL3"/>
<feature type="region of interest" description="Disordered" evidence="1">
    <location>
        <begin position="129"/>
        <end position="156"/>
    </location>
</feature>
<protein>
    <recommendedName>
        <fullName evidence="4">DUF4890 domain-containing protein</fullName>
    </recommendedName>
</protein>
<feature type="compositionally biased region" description="Basic residues" evidence="1">
    <location>
        <begin position="135"/>
        <end position="147"/>
    </location>
</feature>
<dbReference type="KEGG" id="taj:C1A40_01895"/>
<evidence type="ECO:0000313" key="3">
    <source>
        <dbReference type="Proteomes" id="UP000236592"/>
    </source>
</evidence>
<sequence length="156" mass="17957">MKKIILIAIALIGLQGFAQEQGREGRKHHRGDHAQMDLTAEQMATLQTKRMTLALDLNASQQEDIQALNLEKATKRKAMMAERQANKDKGAPKKLTSEERYNKQIAMLDAKIAEKAKLQKILSKEQFEKFENMKKQKQRANRKHKNGDRKGKYQNN</sequence>
<gene>
    <name evidence="2" type="ORF">C1A40_01895</name>
</gene>
<evidence type="ECO:0000313" key="2">
    <source>
        <dbReference type="EMBL" id="AUS04300.1"/>
    </source>
</evidence>
<proteinExistence type="predicted"/>
<keyword evidence="3" id="KW-1185">Reference proteome</keyword>
<feature type="region of interest" description="Disordered" evidence="1">
    <location>
        <begin position="79"/>
        <end position="98"/>
    </location>
</feature>
<dbReference type="GO" id="GO:0042597">
    <property type="term" value="C:periplasmic space"/>
    <property type="evidence" value="ECO:0007669"/>
    <property type="project" value="InterPro"/>
</dbReference>
<feature type="compositionally biased region" description="Basic and acidic residues" evidence="1">
    <location>
        <begin position="84"/>
        <end position="98"/>
    </location>
</feature>
<reference evidence="3" key="1">
    <citation type="submission" date="2018-01" db="EMBL/GenBank/DDBJ databases">
        <title>Complete genome of Tamlana sp. UJ94.</title>
        <authorList>
            <person name="Jung J."/>
            <person name="Chung D."/>
            <person name="Bae S.S."/>
            <person name="Baek K."/>
        </authorList>
    </citation>
    <scope>NUCLEOTIDE SEQUENCE [LARGE SCALE GENOMIC DNA]</scope>
    <source>
        <strain evidence="3">UJ94</strain>
    </source>
</reference>
<accession>A0A2I7SEL3</accession>
<name>A0A2I7SEL3_9FLAO</name>
<dbReference type="Proteomes" id="UP000236592">
    <property type="component" value="Chromosome"/>
</dbReference>
<dbReference type="OrthoDB" id="956918at2"/>